<evidence type="ECO:0000313" key="2">
    <source>
        <dbReference type="EMBL" id="PPQ31051.1"/>
    </source>
</evidence>
<dbReference type="AlphaFoldDB" id="A0A2S6N8X8"/>
<dbReference type="Proteomes" id="UP000239089">
    <property type="component" value="Unassembled WGS sequence"/>
</dbReference>
<keyword evidence="3" id="KW-1185">Reference proteome</keyword>
<dbReference type="SUPFAM" id="SSF47413">
    <property type="entry name" value="lambda repressor-like DNA-binding domains"/>
    <property type="match status" value="1"/>
</dbReference>
<proteinExistence type="predicted"/>
<dbReference type="EMBL" id="NHSJ01000066">
    <property type="protein sequence ID" value="PPQ31051.1"/>
    <property type="molecule type" value="Genomic_DNA"/>
</dbReference>
<dbReference type="CDD" id="cd00093">
    <property type="entry name" value="HTH_XRE"/>
    <property type="match status" value="1"/>
</dbReference>
<name>A0A2S6N8X8_9HYPH</name>
<evidence type="ECO:0000313" key="3">
    <source>
        <dbReference type="Proteomes" id="UP000239089"/>
    </source>
</evidence>
<feature type="domain" description="HTH cro/C1-type" evidence="1">
    <location>
        <begin position="15"/>
        <end position="69"/>
    </location>
</feature>
<dbReference type="SMART" id="SM00530">
    <property type="entry name" value="HTH_XRE"/>
    <property type="match status" value="1"/>
</dbReference>
<dbReference type="InterPro" id="IPR001387">
    <property type="entry name" value="Cro/C1-type_HTH"/>
</dbReference>
<accession>A0A2S6N8X8</accession>
<protein>
    <recommendedName>
        <fullName evidence="1">HTH cro/C1-type domain-containing protein</fullName>
    </recommendedName>
</protein>
<reference evidence="2 3" key="1">
    <citation type="journal article" date="2018" name="Arch. Microbiol.">
        <title>New insights into the metabolic potential of the phototrophic purple bacterium Rhodopila globiformis DSM 161(T) from its draft genome sequence and evidence for a vanadium-dependent nitrogenase.</title>
        <authorList>
            <person name="Imhoff J.F."/>
            <person name="Rahn T."/>
            <person name="Kunzel S."/>
            <person name="Neulinger S.C."/>
        </authorList>
    </citation>
    <scope>NUCLEOTIDE SEQUENCE [LARGE SCALE GENOMIC DNA]</scope>
    <source>
        <strain evidence="2 3">DSM 16996</strain>
    </source>
</reference>
<dbReference type="Pfam" id="PF13560">
    <property type="entry name" value="HTH_31"/>
    <property type="match status" value="1"/>
</dbReference>
<dbReference type="PROSITE" id="PS50943">
    <property type="entry name" value="HTH_CROC1"/>
    <property type="match status" value="1"/>
</dbReference>
<dbReference type="OrthoDB" id="9797172at2"/>
<dbReference type="InterPro" id="IPR010982">
    <property type="entry name" value="Lambda_DNA-bd_dom_sf"/>
</dbReference>
<sequence>MEVPNPIDTHVGTKLRDTRSRLGLSAQTLATAIGVTSTRLLEFESGEARIEARVMAKICRVFDVRPSVFFTSMLSEADSRKSTRGKLDAA</sequence>
<organism evidence="2 3">
    <name type="scientific">Rhodoblastus sphagnicola</name>
    <dbReference type="NCBI Taxonomy" id="333368"/>
    <lineage>
        <taxon>Bacteria</taxon>
        <taxon>Pseudomonadati</taxon>
        <taxon>Pseudomonadota</taxon>
        <taxon>Alphaproteobacteria</taxon>
        <taxon>Hyphomicrobiales</taxon>
        <taxon>Rhodoblastaceae</taxon>
        <taxon>Rhodoblastus</taxon>
    </lineage>
</organism>
<gene>
    <name evidence="2" type="ORF">CCR94_10480</name>
</gene>
<evidence type="ECO:0000259" key="1">
    <source>
        <dbReference type="PROSITE" id="PS50943"/>
    </source>
</evidence>
<dbReference type="GO" id="GO:0003677">
    <property type="term" value="F:DNA binding"/>
    <property type="evidence" value="ECO:0007669"/>
    <property type="project" value="InterPro"/>
</dbReference>
<dbReference type="RefSeq" id="WP_104507817.1">
    <property type="nucleotide sequence ID" value="NZ_JACIGC010000056.1"/>
</dbReference>
<dbReference type="Gene3D" id="1.10.260.40">
    <property type="entry name" value="lambda repressor-like DNA-binding domains"/>
    <property type="match status" value="1"/>
</dbReference>
<comment type="caution">
    <text evidence="2">The sequence shown here is derived from an EMBL/GenBank/DDBJ whole genome shotgun (WGS) entry which is preliminary data.</text>
</comment>